<reference evidence="1" key="1">
    <citation type="journal article" date="2020" name="Stud. Mycol.">
        <title>101 Dothideomycetes genomes: a test case for predicting lifestyles and emergence of pathogens.</title>
        <authorList>
            <person name="Haridas S."/>
            <person name="Albert R."/>
            <person name="Binder M."/>
            <person name="Bloem J."/>
            <person name="Labutti K."/>
            <person name="Salamov A."/>
            <person name="Andreopoulos B."/>
            <person name="Baker S."/>
            <person name="Barry K."/>
            <person name="Bills G."/>
            <person name="Bluhm B."/>
            <person name="Cannon C."/>
            <person name="Castanera R."/>
            <person name="Culley D."/>
            <person name="Daum C."/>
            <person name="Ezra D."/>
            <person name="Gonzalez J."/>
            <person name="Henrissat B."/>
            <person name="Kuo A."/>
            <person name="Liang C."/>
            <person name="Lipzen A."/>
            <person name="Lutzoni F."/>
            <person name="Magnuson J."/>
            <person name="Mondo S."/>
            <person name="Nolan M."/>
            <person name="Ohm R."/>
            <person name="Pangilinan J."/>
            <person name="Park H.-J."/>
            <person name="Ramirez L."/>
            <person name="Alfaro M."/>
            <person name="Sun H."/>
            <person name="Tritt A."/>
            <person name="Yoshinaga Y."/>
            <person name="Zwiers L.-H."/>
            <person name="Turgeon B."/>
            <person name="Goodwin S."/>
            <person name="Spatafora J."/>
            <person name="Crous P."/>
            <person name="Grigoriev I."/>
        </authorList>
    </citation>
    <scope>NUCLEOTIDE SEQUENCE</scope>
    <source>
        <strain evidence="1">CBS 480.64</strain>
    </source>
</reference>
<dbReference type="Gene3D" id="3.30.70.330">
    <property type="match status" value="1"/>
</dbReference>
<dbReference type="EMBL" id="MU005990">
    <property type="protein sequence ID" value="KAF2859682.1"/>
    <property type="molecule type" value="Genomic_DNA"/>
</dbReference>
<gene>
    <name evidence="1" type="ORF">K470DRAFT_248965</name>
</gene>
<organism evidence="1 2">
    <name type="scientific">Piedraia hortae CBS 480.64</name>
    <dbReference type="NCBI Taxonomy" id="1314780"/>
    <lineage>
        <taxon>Eukaryota</taxon>
        <taxon>Fungi</taxon>
        <taxon>Dikarya</taxon>
        <taxon>Ascomycota</taxon>
        <taxon>Pezizomycotina</taxon>
        <taxon>Dothideomycetes</taxon>
        <taxon>Dothideomycetidae</taxon>
        <taxon>Capnodiales</taxon>
        <taxon>Piedraiaceae</taxon>
        <taxon>Piedraia</taxon>
    </lineage>
</organism>
<feature type="non-terminal residue" evidence="1">
    <location>
        <position position="252"/>
    </location>
</feature>
<evidence type="ECO:0000313" key="2">
    <source>
        <dbReference type="Proteomes" id="UP000799421"/>
    </source>
</evidence>
<name>A0A6A7BX83_9PEZI</name>
<accession>A0A6A7BX83</accession>
<dbReference type="Proteomes" id="UP000799421">
    <property type="component" value="Unassembled WGS sequence"/>
</dbReference>
<dbReference type="InterPro" id="IPR012677">
    <property type="entry name" value="Nucleotide-bd_a/b_plait_sf"/>
</dbReference>
<keyword evidence="2" id="KW-1185">Reference proteome</keyword>
<sequence>MLVEFPLIEAYNFVRPSDADVLVVRNVPLDAMKQDVLKLFDNMPYQIVEQPIGTGYRAIHLVPCHRSGTKLSAYVEFRTPCAARAITKHFINRAKATSSGAGGGYYIGGNRVRVYVTTQSELMAALFPWARGVLWVGSIPHISPKQWNTPTGFRGFMHEAETNAMSRAYHLRSLEHCISIIHKYPWGAAEHIFLLERDALFTTAKLILSLGINSLVAEPSSMPKSSRTRRVVQELAIAIFTCPGFNEAQKSA</sequence>
<evidence type="ECO:0000313" key="1">
    <source>
        <dbReference type="EMBL" id="KAF2859682.1"/>
    </source>
</evidence>
<dbReference type="OrthoDB" id="336240at2759"/>
<proteinExistence type="predicted"/>
<protein>
    <submittedName>
        <fullName evidence="1">Uncharacterized protein</fullName>
    </submittedName>
</protein>
<dbReference type="AlphaFoldDB" id="A0A6A7BX83"/>